<gene>
    <name evidence="1" type="ORF">ACFQ38_06650</name>
</gene>
<keyword evidence="1" id="KW-0969">Cilium</keyword>
<name>A0ABW3TVF5_9BACL</name>
<keyword evidence="2" id="KW-1185">Reference proteome</keyword>
<organism evidence="1 2">
    <name type="scientific">Sporosarcina contaminans</name>
    <dbReference type="NCBI Taxonomy" id="633403"/>
    <lineage>
        <taxon>Bacteria</taxon>
        <taxon>Bacillati</taxon>
        <taxon>Bacillota</taxon>
        <taxon>Bacilli</taxon>
        <taxon>Bacillales</taxon>
        <taxon>Caryophanaceae</taxon>
        <taxon>Sporosarcina</taxon>
    </lineage>
</organism>
<keyword evidence="1" id="KW-0282">Flagellum</keyword>
<dbReference type="EMBL" id="JBHTLT010000031">
    <property type="protein sequence ID" value="MFD1204776.1"/>
    <property type="molecule type" value="Genomic_DNA"/>
</dbReference>
<proteinExistence type="predicted"/>
<comment type="caution">
    <text evidence="1">The sequence shown here is derived from an EMBL/GenBank/DDBJ whole genome shotgun (WGS) entry which is preliminary data.</text>
</comment>
<protein>
    <submittedName>
        <fullName evidence="1">TIGR03826 family flagellar region protein</fullName>
    </submittedName>
</protein>
<sequence>MAELRNCPTCGEFFNYTGIRDVCAKCARDEEKMYEEVYRFLRRRENRAATIERIVEATGVTEELLHKWVRKGRLQPALFPNLGYPCDNCGKLTQKGKLCDSCTEDLKKDLRTFEAAQEFREAVVESDRGTYLAEQRKNR</sequence>
<dbReference type="RefSeq" id="WP_336822027.1">
    <property type="nucleotide sequence ID" value="NZ_JBHTLT010000031.1"/>
</dbReference>
<accession>A0ABW3TVF5</accession>
<evidence type="ECO:0000313" key="1">
    <source>
        <dbReference type="EMBL" id="MFD1204776.1"/>
    </source>
</evidence>
<reference evidence="2" key="1">
    <citation type="journal article" date="2019" name="Int. J. Syst. Evol. Microbiol.">
        <title>The Global Catalogue of Microorganisms (GCM) 10K type strain sequencing project: providing services to taxonomists for standard genome sequencing and annotation.</title>
        <authorList>
            <consortium name="The Broad Institute Genomics Platform"/>
            <consortium name="The Broad Institute Genome Sequencing Center for Infectious Disease"/>
            <person name="Wu L."/>
            <person name="Ma J."/>
        </authorList>
    </citation>
    <scope>NUCLEOTIDE SEQUENCE [LARGE SCALE GENOMIC DNA]</scope>
    <source>
        <strain evidence="2">CCUG 53915</strain>
    </source>
</reference>
<evidence type="ECO:0000313" key="2">
    <source>
        <dbReference type="Proteomes" id="UP001597231"/>
    </source>
</evidence>
<dbReference type="NCBIfam" id="TIGR03826">
    <property type="entry name" value="YvyF"/>
    <property type="match status" value="1"/>
</dbReference>
<keyword evidence="1" id="KW-0966">Cell projection</keyword>
<dbReference type="Proteomes" id="UP001597231">
    <property type="component" value="Unassembled WGS sequence"/>
</dbReference>
<dbReference type="InterPro" id="IPR022258">
    <property type="entry name" value="Flagellar_operon_YvyF"/>
</dbReference>